<proteinExistence type="predicted"/>
<dbReference type="OrthoDB" id="9816479at2"/>
<keyword evidence="2" id="KW-1185">Reference proteome</keyword>
<dbReference type="KEGG" id="cfer:D4Z93_06865"/>
<dbReference type="AlphaFoldDB" id="A0A386H3N0"/>
<dbReference type="InterPro" id="IPR027417">
    <property type="entry name" value="P-loop_NTPase"/>
</dbReference>
<dbReference type="Gene3D" id="3.40.50.300">
    <property type="entry name" value="P-loop containing nucleotide triphosphate hydrolases"/>
    <property type="match status" value="1"/>
</dbReference>
<organism evidence="1 2">
    <name type="scientific">Clostridium fermenticellae</name>
    <dbReference type="NCBI Taxonomy" id="2068654"/>
    <lineage>
        <taxon>Bacteria</taxon>
        <taxon>Bacillati</taxon>
        <taxon>Bacillota</taxon>
        <taxon>Clostridia</taxon>
        <taxon>Eubacteriales</taxon>
        <taxon>Clostridiaceae</taxon>
        <taxon>Clostridium</taxon>
    </lineage>
</organism>
<dbReference type="SUPFAM" id="SSF52540">
    <property type="entry name" value="P-loop containing nucleoside triphosphate hydrolases"/>
    <property type="match status" value="1"/>
</dbReference>
<reference evidence="1 2" key="1">
    <citation type="journal article" date="2019" name="Int. J. Syst. Evol. Microbiol.">
        <title>Clostridium fermenticellae sp. nov., isolated from the mud in a fermentation cellar for the production of the Chinese liquor, baijiu.</title>
        <authorList>
            <person name="Xu P.X."/>
            <person name="Chai L.J."/>
            <person name="Qiu T."/>
            <person name="Zhang X.J."/>
            <person name="Lu Z.M."/>
            <person name="Xiao C."/>
            <person name="Wang S.T."/>
            <person name="Shen C.H."/>
            <person name="Shi J.S."/>
            <person name="Xu Z.H."/>
        </authorList>
    </citation>
    <scope>NUCLEOTIDE SEQUENCE [LARGE SCALE GENOMIC DNA]</scope>
    <source>
        <strain evidence="1 2">JN500901</strain>
    </source>
</reference>
<sequence length="497" mass="58411">MDFDELNIEYQKLKAGFKLFENIIEYEDDIDLNVDLIKIENIINEVLPDILFENTPSNFYDSYFEFKYEFNKFKDFIMYNKIRDKKVVAVGGNQSSKKSSFLNPILDNHKFLLKSNPENLTSTYIINDEDTKICGLNAHHSRISINLENLKNFSKLCKEDEQTILNYLGSQYIFRSVFFSTPMQIYKNIAFLDAQYNSSDFNDSCSKFVVAQLNSSNYIIWFMQSSLVETMNKDINIIKNLRREIPKLIILNNDDNCTREEIGKVIDKIKYKLNESSIEYLNVLSYSNKMPDEFDNVKIREYIQKWNDGLYNSKFNYNFKFLFSKCFNYYKSLIKNESRRLSDLNKIFSLEKNTNLKESIFLLSKEAENNINHFKEIAGELKNIENEFLNRIKNAADNFDIIMPDVNETKDVNIDPLSIVKEYMKNHIPKSDPNINIAISDTLKGLNPIMNEVPGGFMYKTYISNMIRNILTLKKDEVKFNETNNNITSFVKYINKL</sequence>
<dbReference type="EMBL" id="CP032416">
    <property type="protein sequence ID" value="AYD40254.1"/>
    <property type="molecule type" value="Genomic_DNA"/>
</dbReference>
<dbReference type="Proteomes" id="UP000266301">
    <property type="component" value="Chromosome"/>
</dbReference>
<evidence type="ECO:0008006" key="3">
    <source>
        <dbReference type="Google" id="ProtNLM"/>
    </source>
</evidence>
<name>A0A386H3N0_9CLOT</name>
<evidence type="ECO:0000313" key="1">
    <source>
        <dbReference type="EMBL" id="AYD40254.1"/>
    </source>
</evidence>
<accession>A0A386H3N0</accession>
<evidence type="ECO:0000313" key="2">
    <source>
        <dbReference type="Proteomes" id="UP000266301"/>
    </source>
</evidence>
<gene>
    <name evidence="1" type="ORF">D4Z93_06865</name>
</gene>
<protein>
    <recommendedName>
        <fullName evidence="3">Dynamin family protein</fullName>
    </recommendedName>
</protein>
<dbReference type="RefSeq" id="WP_119971709.1">
    <property type="nucleotide sequence ID" value="NZ_CP032416.1"/>
</dbReference>